<gene>
    <name evidence="1" type="ORF">GCM10009639_25990</name>
</gene>
<dbReference type="Pfam" id="PF16850">
    <property type="entry name" value="Inhibitor_I66"/>
    <property type="match status" value="1"/>
</dbReference>
<accession>A0ABN1XYT2</accession>
<dbReference type="Gene3D" id="2.80.10.50">
    <property type="match status" value="1"/>
</dbReference>
<organism evidence="1 2">
    <name type="scientific">Kitasatospora putterlickiae</name>
    <dbReference type="NCBI Taxonomy" id="221725"/>
    <lineage>
        <taxon>Bacteria</taxon>
        <taxon>Bacillati</taxon>
        <taxon>Actinomycetota</taxon>
        <taxon>Actinomycetes</taxon>
        <taxon>Kitasatosporales</taxon>
        <taxon>Streptomycetaceae</taxon>
        <taxon>Kitasatospora</taxon>
    </lineage>
</organism>
<dbReference type="InterPro" id="IPR031755">
    <property type="entry name" value="Inhibitor_I66"/>
</dbReference>
<evidence type="ECO:0000313" key="1">
    <source>
        <dbReference type="EMBL" id="GAA1393202.1"/>
    </source>
</evidence>
<reference evidence="1 2" key="1">
    <citation type="journal article" date="2019" name="Int. J. Syst. Evol. Microbiol.">
        <title>The Global Catalogue of Microorganisms (GCM) 10K type strain sequencing project: providing services to taxonomists for standard genome sequencing and annotation.</title>
        <authorList>
            <consortium name="The Broad Institute Genomics Platform"/>
            <consortium name="The Broad Institute Genome Sequencing Center for Infectious Disease"/>
            <person name="Wu L."/>
            <person name="Ma J."/>
        </authorList>
    </citation>
    <scope>NUCLEOTIDE SEQUENCE [LARGE SCALE GENOMIC DNA]</scope>
    <source>
        <strain evidence="1 2">JCM 12393</strain>
    </source>
</reference>
<keyword evidence="2" id="KW-1185">Reference proteome</keyword>
<comment type="caution">
    <text evidence="1">The sequence shown here is derived from an EMBL/GenBank/DDBJ whole genome shotgun (WGS) entry which is preliminary data.</text>
</comment>
<dbReference type="CDD" id="cd23428">
    <property type="entry name" value="beta-trefoil_Ricin_SPI"/>
    <property type="match status" value="1"/>
</dbReference>
<evidence type="ECO:0000313" key="2">
    <source>
        <dbReference type="Proteomes" id="UP001499863"/>
    </source>
</evidence>
<protein>
    <submittedName>
        <fullName evidence="1">Uncharacterized protein</fullName>
    </submittedName>
</protein>
<sequence>MSLDSGLYTIRNGEDLVGRALYETLDLSPKAVFNKTDDPDALWVVEVLPNGRYKLYAKGAPTAVENNMPAGPVVALLIQQQDAEEWELAAVDQAAGTYQVRSSLGSVWLVPEPGKHGPIETLPVPGDDTGSPTVFTFEKVDL</sequence>
<dbReference type="RefSeq" id="WP_344333470.1">
    <property type="nucleotide sequence ID" value="NZ_BAAAKJ010000132.1"/>
</dbReference>
<dbReference type="Proteomes" id="UP001499863">
    <property type="component" value="Unassembled WGS sequence"/>
</dbReference>
<proteinExistence type="predicted"/>
<name>A0ABN1XYT2_9ACTN</name>
<dbReference type="EMBL" id="BAAAKJ010000132">
    <property type="protein sequence ID" value="GAA1393202.1"/>
    <property type="molecule type" value="Genomic_DNA"/>
</dbReference>